<comment type="caution">
    <text evidence="3">The sequence shown here is derived from an EMBL/GenBank/DDBJ whole genome shotgun (WGS) entry which is preliminary data.</text>
</comment>
<reference evidence="3" key="2">
    <citation type="journal article" date="2021" name="PeerJ">
        <title>Extensive microbial diversity within the chicken gut microbiome revealed by metagenomics and culture.</title>
        <authorList>
            <person name="Gilroy R."/>
            <person name="Ravi A."/>
            <person name="Getino M."/>
            <person name="Pursley I."/>
            <person name="Horton D.L."/>
            <person name="Alikhan N.F."/>
            <person name="Baker D."/>
            <person name="Gharbi K."/>
            <person name="Hall N."/>
            <person name="Watson M."/>
            <person name="Adriaenssens E.M."/>
            <person name="Foster-Nyarko E."/>
            <person name="Jarju S."/>
            <person name="Secka A."/>
            <person name="Antonio M."/>
            <person name="Oren A."/>
            <person name="Chaudhuri R.R."/>
            <person name="La Ragione R."/>
            <person name="Hildebrand F."/>
            <person name="Pallen M.J."/>
        </authorList>
    </citation>
    <scope>NUCLEOTIDE SEQUENCE</scope>
    <source>
        <strain evidence="3">21143</strain>
    </source>
</reference>
<dbReference type="InterPro" id="IPR006775">
    <property type="entry name" value="GH116_catalytic"/>
</dbReference>
<dbReference type="InterPro" id="IPR024462">
    <property type="entry name" value="GH116_N"/>
</dbReference>
<protein>
    <submittedName>
        <fullName evidence="3">Carbohydrate-binding protein</fullName>
    </submittedName>
</protein>
<dbReference type="PROSITE" id="PS51175">
    <property type="entry name" value="CBM6"/>
    <property type="match status" value="1"/>
</dbReference>
<dbReference type="InterPro" id="IPR052566">
    <property type="entry name" value="Non-lysos_glucosylceramidase"/>
</dbReference>
<dbReference type="InterPro" id="IPR008979">
    <property type="entry name" value="Galactose-bd-like_sf"/>
</dbReference>
<dbReference type="Proteomes" id="UP000886722">
    <property type="component" value="Unassembled WGS sequence"/>
</dbReference>
<dbReference type="GO" id="GO:0008422">
    <property type="term" value="F:beta-glucosidase activity"/>
    <property type="evidence" value="ECO:0007669"/>
    <property type="project" value="TreeGrafter"/>
</dbReference>
<dbReference type="GO" id="GO:0030246">
    <property type="term" value="F:carbohydrate binding"/>
    <property type="evidence" value="ECO:0007669"/>
    <property type="project" value="InterPro"/>
</dbReference>
<dbReference type="AlphaFoldDB" id="A0A9D1KDP8"/>
<dbReference type="GO" id="GO:0005975">
    <property type="term" value="P:carbohydrate metabolic process"/>
    <property type="evidence" value="ECO:0007669"/>
    <property type="project" value="InterPro"/>
</dbReference>
<dbReference type="SUPFAM" id="SSF49785">
    <property type="entry name" value="Galactose-binding domain-like"/>
    <property type="match status" value="1"/>
</dbReference>
<evidence type="ECO:0000256" key="1">
    <source>
        <dbReference type="ARBA" id="ARBA00022729"/>
    </source>
</evidence>
<name>A0A9D1KDP8_9BACT</name>
<gene>
    <name evidence="3" type="ORF">IAD06_05280</name>
</gene>
<reference evidence="3" key="1">
    <citation type="submission" date="2020-10" db="EMBL/GenBank/DDBJ databases">
        <authorList>
            <person name="Gilroy R."/>
        </authorList>
    </citation>
    <scope>NUCLEOTIDE SEQUENCE</scope>
    <source>
        <strain evidence="3">21143</strain>
    </source>
</reference>
<evidence type="ECO:0000313" key="3">
    <source>
        <dbReference type="EMBL" id="HIT39431.1"/>
    </source>
</evidence>
<keyword evidence="1" id="KW-0732">Signal</keyword>
<organism evidence="3 4">
    <name type="scientific">Candidatus Caccoplasma intestinavium</name>
    <dbReference type="NCBI Taxonomy" id="2840716"/>
    <lineage>
        <taxon>Bacteria</taxon>
        <taxon>Pseudomonadati</taxon>
        <taxon>Bacteroidota</taxon>
        <taxon>Bacteroidia</taxon>
        <taxon>Bacteroidales</taxon>
        <taxon>Bacteroidaceae</taxon>
        <taxon>Bacteroidaceae incertae sedis</taxon>
        <taxon>Candidatus Caccoplasma</taxon>
    </lineage>
</organism>
<dbReference type="InterPro" id="IPR012341">
    <property type="entry name" value="6hp_glycosidase-like_sf"/>
</dbReference>
<dbReference type="Pfam" id="PF04685">
    <property type="entry name" value="DUF608"/>
    <property type="match status" value="1"/>
</dbReference>
<dbReference type="SUPFAM" id="SSF48208">
    <property type="entry name" value="Six-hairpin glycosidases"/>
    <property type="match status" value="1"/>
</dbReference>
<dbReference type="InterPro" id="IPR006584">
    <property type="entry name" value="Cellulose-bd_IV"/>
</dbReference>
<dbReference type="EMBL" id="DVKT01000039">
    <property type="protein sequence ID" value="HIT39431.1"/>
    <property type="molecule type" value="Genomic_DNA"/>
</dbReference>
<dbReference type="InterPro" id="IPR005084">
    <property type="entry name" value="CBM6"/>
</dbReference>
<accession>A0A9D1KDP8</accession>
<dbReference type="InterPro" id="IPR008928">
    <property type="entry name" value="6-hairpin_glycosidase_sf"/>
</dbReference>
<dbReference type="Pfam" id="PF03422">
    <property type="entry name" value="CBM_6"/>
    <property type="match status" value="1"/>
</dbReference>
<dbReference type="PANTHER" id="PTHR12654">
    <property type="entry name" value="BILE ACID BETA-GLUCOSIDASE-RELATED"/>
    <property type="match status" value="1"/>
</dbReference>
<dbReference type="SMART" id="SM00606">
    <property type="entry name" value="CBD_IV"/>
    <property type="match status" value="1"/>
</dbReference>
<dbReference type="Gene3D" id="1.50.10.10">
    <property type="match status" value="1"/>
</dbReference>
<dbReference type="Gene3D" id="2.60.120.260">
    <property type="entry name" value="Galactose-binding domain-like"/>
    <property type="match status" value="1"/>
</dbReference>
<evidence type="ECO:0000259" key="2">
    <source>
        <dbReference type="PROSITE" id="PS51175"/>
    </source>
</evidence>
<sequence>MKKVLSFILISYFLLISFNAFSINVFDQDRKKFFSFDEKIINGTTGTPLGGFGCGGVKFNAHAGTFAVMTAPPADAYDFTAKKGACFQLYTERNGKTETREKLTASKTNGRPNDDAIWPLHFVDFGSINGIGISLTGVSPLDNQNYENMHLPYALYEISLTNTGETDATASFAFQWNDGKTPFISLPQKGFYNDEWCILAQSNNRKAQISIGDDSDSHFFSDGECSLSDTQSPTRKIAVKTTLKAHETQKIHLVLAWYNRTDPEIAFYKNQYQNPKEIAEHGMKVFSTLKNNAEKLVNGIRKSNLPDWLKNQALNTLVNIVTNSMYKKDGRIAFAEGQWTCFGTMDQMWLSRQIINMLIPYYAWQELHYWARTQMNNGQIHHDFNLMNVKDRRERSRLVSWDDTEHADYRNIQKWVDLNCGFIISVFETYRTTGDQEQFDKLWPYVKRAAQRILDQVEKYGSKKYPYTFDDSENSYDAGGNPDPYNASISAVAYKIMTILAQEKGESEIINQYEQAYKTVVNSFHDRYIKDGLFATGKHCESVFAGQWLSQHLKLGEIWPAEDTDTILNILEKYYYPYYLGLGYPQGTYDEWTPYILAHYGGLLLQTGRLDQWLVMQKDAYLRQYLNRERVFEHALNILPSIEEPKWISTNIKSKKQYISIPSIWRNYYDIIGFHRDARTQELWIEPILLPDADELKNAMFISPESWGYISYNCKDNHDTRNIDISIKTEKKMRVSTLYLTDHFTGEITVTINGKKYTYTRTGSGYAKKIAIEWNSTITRKGIEIKLNGRPNRIDIPQPIKPDKEARPLVLPNKMSPYDVMEAINADKLVGTSIDSTSTGSYVTGCNNFDYIQFSNVDFGKKGATSIRLNVLSTSENSGIEIVLDDTSGKIVGSCPIPNAENGQTWVEVECPIEKITGMHNIILRFYGGQDGNLMNIKHIQFKI</sequence>
<dbReference type="Pfam" id="PF12215">
    <property type="entry name" value="Glyco_hydr_116N"/>
    <property type="match status" value="1"/>
</dbReference>
<evidence type="ECO:0000313" key="4">
    <source>
        <dbReference type="Proteomes" id="UP000886722"/>
    </source>
</evidence>
<feature type="domain" description="CBM6" evidence="2">
    <location>
        <begin position="819"/>
        <end position="943"/>
    </location>
</feature>
<proteinExistence type="predicted"/>
<dbReference type="CDD" id="cd04084">
    <property type="entry name" value="CBM6_xylanase-like"/>
    <property type="match status" value="1"/>
</dbReference>
<dbReference type="PANTHER" id="PTHR12654:SF0">
    <property type="entry name" value="NON-LYSOSOMAL GLUCOSYLCERAMIDASE"/>
    <property type="match status" value="1"/>
</dbReference>